<name>A0A6N2KX08_SALVM</name>
<evidence type="ECO:0000313" key="1">
    <source>
        <dbReference type="EMBL" id="VFU31338.1"/>
    </source>
</evidence>
<accession>A0A6N2KX08</accession>
<protein>
    <submittedName>
        <fullName evidence="1">Uncharacterized protein</fullName>
    </submittedName>
</protein>
<organism evidence="1">
    <name type="scientific">Salix viminalis</name>
    <name type="common">Common osier</name>
    <name type="synonym">Basket willow</name>
    <dbReference type="NCBI Taxonomy" id="40686"/>
    <lineage>
        <taxon>Eukaryota</taxon>
        <taxon>Viridiplantae</taxon>
        <taxon>Streptophyta</taxon>
        <taxon>Embryophyta</taxon>
        <taxon>Tracheophyta</taxon>
        <taxon>Spermatophyta</taxon>
        <taxon>Magnoliopsida</taxon>
        <taxon>eudicotyledons</taxon>
        <taxon>Gunneridae</taxon>
        <taxon>Pentapetalae</taxon>
        <taxon>rosids</taxon>
        <taxon>fabids</taxon>
        <taxon>Malpighiales</taxon>
        <taxon>Salicaceae</taxon>
        <taxon>Saliceae</taxon>
        <taxon>Salix</taxon>
    </lineage>
</organism>
<sequence length="159" mass="17788">MFCAVAEYGVHSKVSVSVWLIVIEAKLRKSYDLSNLWCCYGLSDGSSGADGGSESLAEGERVIMSKFEGNEFATNHLHRPKIISLQLFVIKVASFDLFCNLVFGHSAVKRCMLYISIKASQLRWIPVEDSIEHDQKYSTTLTVSKGTSYYKQLTVPYSD</sequence>
<dbReference type="EMBL" id="CAADRP010000691">
    <property type="protein sequence ID" value="VFU31338.1"/>
    <property type="molecule type" value="Genomic_DNA"/>
</dbReference>
<dbReference type="AlphaFoldDB" id="A0A6N2KX08"/>
<proteinExistence type="predicted"/>
<gene>
    <name evidence="1" type="ORF">SVIM_LOCUS129675</name>
</gene>
<reference evidence="1" key="1">
    <citation type="submission" date="2019-03" db="EMBL/GenBank/DDBJ databases">
        <authorList>
            <person name="Mank J."/>
            <person name="Almeida P."/>
        </authorList>
    </citation>
    <scope>NUCLEOTIDE SEQUENCE</scope>
    <source>
        <strain evidence="1">78183</strain>
    </source>
</reference>